<accession>A0A061J0Y8</accession>
<dbReference type="VEuPathDB" id="TriTrypDB:TRSC58_04330"/>
<dbReference type="Proteomes" id="UP000031737">
    <property type="component" value="Unassembled WGS sequence"/>
</dbReference>
<comment type="caution">
    <text evidence="1">The sequence shown here is derived from an EMBL/GenBank/DDBJ whole genome shotgun (WGS) entry which is preliminary data.</text>
</comment>
<dbReference type="EMBL" id="AUPL01004330">
    <property type="protein sequence ID" value="ESL07975.1"/>
    <property type="molecule type" value="Genomic_DNA"/>
</dbReference>
<name>A0A061J0Y8_TRYRA</name>
<organism evidence="1 2">
    <name type="scientific">Trypanosoma rangeli SC58</name>
    <dbReference type="NCBI Taxonomy" id="429131"/>
    <lineage>
        <taxon>Eukaryota</taxon>
        <taxon>Discoba</taxon>
        <taxon>Euglenozoa</taxon>
        <taxon>Kinetoplastea</taxon>
        <taxon>Metakinetoplastina</taxon>
        <taxon>Trypanosomatida</taxon>
        <taxon>Trypanosomatidae</taxon>
        <taxon>Trypanosoma</taxon>
        <taxon>Herpetosoma</taxon>
    </lineage>
</organism>
<evidence type="ECO:0000313" key="1">
    <source>
        <dbReference type="EMBL" id="ESL07975.1"/>
    </source>
</evidence>
<dbReference type="AlphaFoldDB" id="A0A061J0Y8"/>
<evidence type="ECO:0000313" key="2">
    <source>
        <dbReference type="Proteomes" id="UP000031737"/>
    </source>
</evidence>
<proteinExistence type="predicted"/>
<gene>
    <name evidence="1" type="ORF">TRSC58_04330</name>
</gene>
<reference evidence="1 2" key="1">
    <citation type="submission" date="2013-07" db="EMBL/GenBank/DDBJ databases">
        <authorList>
            <person name="Stoco P.H."/>
            <person name="Wagner G."/>
            <person name="Gerber A."/>
            <person name="Zaha A."/>
            <person name="Thompson C."/>
            <person name="Bartholomeu D.C."/>
            <person name="Luckemeyer D.D."/>
            <person name="Bahia D."/>
            <person name="Loreto E."/>
            <person name="Prestes E.B."/>
            <person name="Lima F.M."/>
            <person name="Rodrigues-Luiz G."/>
            <person name="Vallejo G.A."/>
            <person name="Filho J.F."/>
            <person name="Monteiro K.M."/>
            <person name="Tyler K.M."/>
            <person name="de Almeida L.G."/>
            <person name="Ortiz M.F."/>
            <person name="Siervo M.A."/>
            <person name="de Moraes M.H."/>
            <person name="Cunha O.L."/>
            <person name="Mendonca-Neto R."/>
            <person name="Silva R."/>
            <person name="Teixeira S.M."/>
            <person name="Murta S.M."/>
            <person name="Sincero T.C."/>
            <person name="Mendes T.A."/>
            <person name="Urmenyi T.P."/>
            <person name="Silva V.G."/>
            <person name="da Rocha W.D."/>
            <person name="Andersson B."/>
            <person name="Romanha A.J."/>
            <person name="Steindel M."/>
            <person name="de Vasconcelos A.T."/>
            <person name="Grisard E.C."/>
        </authorList>
    </citation>
    <scope>NUCLEOTIDE SEQUENCE [LARGE SCALE GENOMIC DNA]</scope>
    <source>
        <strain evidence="1 2">SC58</strain>
    </source>
</reference>
<sequence>MVFTPPQFFMIPPPPFFFLQCIRQRMEGLVPPEVWSAVQAFLEDGSVEAGVFMRDLLRRSTYTARITRQCLPPLLFKETFTRFCAGAVPASFLLLVAILNRLFCMQAIPDAVARPLNDERPTDFADLLLFYLEALRTANLPAPVMEQLYLCASVLLLLQSDVSVVEALCAIFGGVVPETPRDSRTFMKLLVSVMSVLSDSRVAIGPVRRSAQRMCVQKNMHLVLAPSTPVEDVGAQAPIIVQGVSFLSEGNVHEPQEIAPLFWTRLPASSFWRLALERLRQGTATEAIVEAVCAVLRAITVLDVSAVSLLLTALEAVLDERTQAPLLHVCRVITSSLESVVEEVVVQFGTDHVLYQALAAGALMLKRILEQPEAITAAPLDFVPALCESLSVLSQVLSPLPAPEIDPTDDPDDYAMVIEGIQRRNKQKEEALLRLEDFLKGCLASLLVWLKGFSALDVKSIALYIAQNDNDEFVVWHDEPPVAFFTTYERLCALLSPLRDNEMQALAARGCLTVAAWDAELSYLAVMAGGEAVLQRQQQPQQQQKEALLLPVVVSRHQGKWGSEQKDGVVSSLAALLRDAVMTLGDVATAAAICESLRRLNAPFLPGILECLWQGLYLPCGNDKAPRCVLASYLSTILQQGYASLPPGALENSRLDDYSLAELRSCTLSSPQETWCVMELLQRMDPDAAQSRRVAERITMWVQTAAATGLLGLEEYTQVLQLWYTMNPLHFCITWRLMRALQPTSAAGPLADALERFVSCKNESGDVDWGIESDCFSPYVLDTIAVSPHAPRLHGILCFLIASTTSVGDGNAQLCLRAVVRGGIALLPSQHCSPIHKFELFYAAAKEYIRLRHGLWTTVSSLEADQDDLLRDVAKLGTTAQMVGVKIPLDAPVWLQEVRNAVDEFDIQRILKCIE</sequence>
<protein>
    <submittedName>
        <fullName evidence="1">Uncharacterized protein</fullName>
    </submittedName>
</protein>
<keyword evidence="2" id="KW-1185">Reference proteome</keyword>
<dbReference type="OrthoDB" id="271367at2759"/>